<dbReference type="SUPFAM" id="SSF54523">
    <property type="entry name" value="Pili subunits"/>
    <property type="match status" value="1"/>
</dbReference>
<dbReference type="InterPro" id="IPR045584">
    <property type="entry name" value="Pilin-like"/>
</dbReference>
<evidence type="ECO:0000313" key="3">
    <source>
        <dbReference type="Proteomes" id="UP000058012"/>
    </source>
</evidence>
<sequence length="222" mass="24864">MKTARPERLPARGFTLIEVLVCLFVVGLVGSILLSMIDMQWRRSLVMGARSTGDESVIAAQTLLRGRLEAMRAFPDIRTGGIRLAMYGTGNEITFQAPLAASGGPHALQSFRLRLTGEKALTLYNVNLHGTADPFDTKEAGWDSLRLLENVERLEITYFGYDKVTRRNAWQERWEAQSELPKLVRIRLAFTAGDQRFWPVLMVKPSPQLRLGCTAQNPNADC</sequence>
<evidence type="ECO:0000256" key="1">
    <source>
        <dbReference type="SAM" id="Phobius"/>
    </source>
</evidence>
<proteinExistence type="predicted"/>
<dbReference type="STRING" id="1117702.AQZ52_15875"/>
<keyword evidence="1" id="KW-0472">Membrane</keyword>
<comment type="caution">
    <text evidence="2">The sequence shown here is derived from an EMBL/GenBank/DDBJ whole genome shotgun (WGS) entry which is preliminary data.</text>
</comment>
<name>A0A124JTM2_9SPHN</name>
<keyword evidence="1" id="KW-0812">Transmembrane</keyword>
<evidence type="ECO:0008006" key="4">
    <source>
        <dbReference type="Google" id="ProtNLM"/>
    </source>
</evidence>
<dbReference type="NCBIfam" id="TIGR02532">
    <property type="entry name" value="IV_pilin_GFxxxE"/>
    <property type="match status" value="1"/>
</dbReference>
<dbReference type="Proteomes" id="UP000058012">
    <property type="component" value="Unassembled WGS sequence"/>
</dbReference>
<keyword evidence="1" id="KW-1133">Transmembrane helix</keyword>
<gene>
    <name evidence="2" type="ORF">AQZ52_15875</name>
</gene>
<protein>
    <recommendedName>
        <fullName evidence="4">General secretion pathway protein GspJ</fullName>
    </recommendedName>
</protein>
<evidence type="ECO:0000313" key="2">
    <source>
        <dbReference type="EMBL" id="KUR70325.1"/>
    </source>
</evidence>
<dbReference type="InterPro" id="IPR012902">
    <property type="entry name" value="N_methyl_site"/>
</dbReference>
<dbReference type="AlphaFoldDB" id="A0A124JTM2"/>
<accession>A0A124JTM2</accession>
<feature type="transmembrane region" description="Helical" evidence="1">
    <location>
        <begin position="14"/>
        <end position="37"/>
    </location>
</feature>
<keyword evidence="3" id="KW-1185">Reference proteome</keyword>
<reference evidence="2 3" key="1">
    <citation type="submission" date="2015-10" db="EMBL/GenBank/DDBJ databases">
        <title>Draft genome sequence of Novosphingobium fuchskuhlense DSM 25065 isolated from a surface water sample of the southwest basin of Lake Grosse Fuchskuhle.</title>
        <authorList>
            <person name="Ruckert C."/>
            <person name="Winkler A."/>
            <person name="Glaeser J."/>
            <person name="Grossart H.-P."/>
            <person name="Kalinowski J."/>
            <person name="Glaeser S."/>
        </authorList>
    </citation>
    <scope>NUCLEOTIDE SEQUENCE [LARGE SCALE GENOMIC DNA]</scope>
    <source>
        <strain evidence="2 3">FNE08-7</strain>
    </source>
</reference>
<organism evidence="2 3">
    <name type="scientific">Novosphingobium fuchskuhlense</name>
    <dbReference type="NCBI Taxonomy" id="1117702"/>
    <lineage>
        <taxon>Bacteria</taxon>
        <taxon>Pseudomonadati</taxon>
        <taxon>Pseudomonadota</taxon>
        <taxon>Alphaproteobacteria</taxon>
        <taxon>Sphingomonadales</taxon>
        <taxon>Sphingomonadaceae</taxon>
        <taxon>Novosphingobium</taxon>
    </lineage>
</organism>
<dbReference type="EMBL" id="LLZS01000009">
    <property type="protein sequence ID" value="KUR70325.1"/>
    <property type="molecule type" value="Genomic_DNA"/>
</dbReference>
<dbReference type="RefSeq" id="WP_067913202.1">
    <property type="nucleotide sequence ID" value="NZ_KQ954246.1"/>
</dbReference>
<dbReference type="Pfam" id="PF07963">
    <property type="entry name" value="N_methyl"/>
    <property type="match status" value="1"/>
</dbReference>